<gene>
    <name evidence="1" type="ORF">CLV40_115122</name>
</gene>
<dbReference type="RefSeq" id="WP_104481362.1">
    <property type="nucleotide sequence ID" value="NZ_CP154825.1"/>
</dbReference>
<evidence type="ECO:0000313" key="1">
    <source>
        <dbReference type="EMBL" id="PPK65275.1"/>
    </source>
</evidence>
<evidence type="ECO:0000313" key="2">
    <source>
        <dbReference type="Proteomes" id="UP000239203"/>
    </source>
</evidence>
<proteinExistence type="predicted"/>
<comment type="caution">
    <text evidence="1">The sequence shown here is derived from an EMBL/GenBank/DDBJ whole genome shotgun (WGS) entry which is preliminary data.</text>
</comment>
<name>A0A2S6GJ85_9PSEU</name>
<dbReference type="OrthoDB" id="3536621at2"/>
<dbReference type="EMBL" id="PTIX01000015">
    <property type="protein sequence ID" value="PPK65275.1"/>
    <property type="molecule type" value="Genomic_DNA"/>
</dbReference>
<accession>A0A2S6GJ85</accession>
<sequence>MGFSGTYRYDGTRWHELEGWSQAEHPGRWLAVVIFDSDLAEVRYQPAGPGTGSAFLGYTPRDYFGDEDASAPTDVPREAAGLAAWWADGDDAADTDGKAGEIEGFLAADDAPHVHPKTDDADLFVEIKAARFLTALGLPLPPALAR</sequence>
<keyword evidence="2" id="KW-1185">Reference proteome</keyword>
<organism evidence="1 2">
    <name type="scientific">Actinokineospora auranticolor</name>
    <dbReference type="NCBI Taxonomy" id="155976"/>
    <lineage>
        <taxon>Bacteria</taxon>
        <taxon>Bacillati</taxon>
        <taxon>Actinomycetota</taxon>
        <taxon>Actinomycetes</taxon>
        <taxon>Pseudonocardiales</taxon>
        <taxon>Pseudonocardiaceae</taxon>
        <taxon>Actinokineospora</taxon>
    </lineage>
</organism>
<protein>
    <submittedName>
        <fullName evidence="1">Uncharacterized protein</fullName>
    </submittedName>
</protein>
<dbReference type="Proteomes" id="UP000239203">
    <property type="component" value="Unassembled WGS sequence"/>
</dbReference>
<reference evidence="1 2" key="1">
    <citation type="submission" date="2018-02" db="EMBL/GenBank/DDBJ databases">
        <title>Genomic Encyclopedia of Archaeal and Bacterial Type Strains, Phase II (KMG-II): from individual species to whole genera.</title>
        <authorList>
            <person name="Goeker M."/>
        </authorList>
    </citation>
    <scope>NUCLEOTIDE SEQUENCE [LARGE SCALE GENOMIC DNA]</scope>
    <source>
        <strain evidence="1 2">YU 961-1</strain>
    </source>
</reference>
<dbReference type="AlphaFoldDB" id="A0A2S6GJ85"/>